<accession>A0ABW3A2F0</accession>
<evidence type="ECO:0000256" key="1">
    <source>
        <dbReference type="SAM" id="MobiDB-lite"/>
    </source>
</evidence>
<reference evidence="3" key="1">
    <citation type="journal article" date="2019" name="Int. J. Syst. Evol. Microbiol.">
        <title>The Global Catalogue of Microorganisms (GCM) 10K type strain sequencing project: providing services to taxonomists for standard genome sequencing and annotation.</title>
        <authorList>
            <consortium name="The Broad Institute Genomics Platform"/>
            <consortium name="The Broad Institute Genome Sequencing Center for Infectious Disease"/>
            <person name="Wu L."/>
            <person name="Ma J."/>
        </authorList>
    </citation>
    <scope>NUCLEOTIDE SEQUENCE [LARGE SCALE GENOMIC DNA]</scope>
    <source>
        <strain evidence="3">JCM 32148</strain>
    </source>
</reference>
<feature type="region of interest" description="Disordered" evidence="1">
    <location>
        <begin position="493"/>
        <end position="728"/>
    </location>
</feature>
<feature type="non-terminal residue" evidence="2">
    <location>
        <position position="1"/>
    </location>
</feature>
<feature type="compositionally biased region" description="Basic and acidic residues" evidence="1">
    <location>
        <begin position="571"/>
        <end position="586"/>
    </location>
</feature>
<gene>
    <name evidence="2" type="ORF">ACFQZ8_14080</name>
</gene>
<feature type="compositionally biased region" description="Polar residues" evidence="1">
    <location>
        <begin position="667"/>
        <end position="693"/>
    </location>
</feature>
<evidence type="ECO:0000313" key="3">
    <source>
        <dbReference type="Proteomes" id="UP001597053"/>
    </source>
</evidence>
<protein>
    <submittedName>
        <fullName evidence="2">Uncharacterized protein</fullName>
    </submittedName>
</protein>
<feature type="compositionally biased region" description="Pro residues" evidence="1">
    <location>
        <begin position="611"/>
        <end position="624"/>
    </location>
</feature>
<dbReference type="EMBL" id="JBHTHM010000647">
    <property type="protein sequence ID" value="MFD0785031.1"/>
    <property type="molecule type" value="Genomic_DNA"/>
</dbReference>
<feature type="non-terminal residue" evidence="2">
    <location>
        <position position="728"/>
    </location>
</feature>
<sequence>LTPDTVRGLLADAGTPEQVRGWARDHLAVRQEDGSYVPRSQAEIDAAVNRLHEETAAVVDSHVPADPNATPEGVAHPEQTARAGELPIVQELAPSDNFPPHRTRTGAELPEQVHELVQRAKENLLARYPETAVAARIADLDAIGGIADRLQTAADAARESERLGDVVQGVRDLSRAVNDYADQYRDWRDFERGGDYADPGWRDLDGVDPLNSVEMATRVVSVDPQTHRFHVLDQAIAIAKIGDVLGPAFEGHAARTFERVIPKDMESVEALIPEQLRDPNLEEWIQGPARGGFDTVTEILYVDPRDAGGLDRPISAVAATVVHESMHRLQPNPDVVARHVMQPAPEGPPRMDVVGEVLTPLRFEGEFQAFAVQQQFLRGLAGFRALDHAGDPRLPRSDSYQEMADWTPQQMRDHIVKQYVRTPDRAHIPDHLLDRLMALTPENILERARLSIDEANFPIADGRRQGTFYGPMTREVAEQHGINLDAVGRDQAARAVSPLADQSAATPDTSVPRNGIDSLPLAEWGPGRDGEPHWSPEQQSPYTAPPWRADGPPIDATPPWHTSPPAQGSGAHHEGQLARPEPERRPNVLSRALRRITGLFGGADPVSRAPEPGPTTQPWAPRPGEPSQGGLGQWGGQRPAEPTFGSWGQRPGEPIHGDTGPWGQHQAEPQQWGQRPNEPQQWGQRQAEPQQWGQRPGEATPSWRPGETFPPAHDPYPGRGWPPETDPG</sequence>
<organism evidence="2 3">
    <name type="scientific">Micromonospora azadirachtae</name>
    <dbReference type="NCBI Taxonomy" id="1970735"/>
    <lineage>
        <taxon>Bacteria</taxon>
        <taxon>Bacillati</taxon>
        <taxon>Actinomycetota</taxon>
        <taxon>Actinomycetes</taxon>
        <taxon>Micromonosporales</taxon>
        <taxon>Micromonosporaceae</taxon>
        <taxon>Micromonospora</taxon>
    </lineage>
</organism>
<proteinExistence type="predicted"/>
<evidence type="ECO:0000313" key="2">
    <source>
        <dbReference type="EMBL" id="MFD0785031.1"/>
    </source>
</evidence>
<comment type="caution">
    <text evidence="2">The sequence shown here is derived from an EMBL/GenBank/DDBJ whole genome shotgun (WGS) entry which is preliminary data.</text>
</comment>
<dbReference type="Proteomes" id="UP001597053">
    <property type="component" value="Unassembled WGS sequence"/>
</dbReference>
<name>A0ABW3A2F0_9ACTN</name>
<keyword evidence="3" id="KW-1185">Reference proteome</keyword>
<feature type="compositionally biased region" description="Polar residues" evidence="1">
    <location>
        <begin position="503"/>
        <end position="512"/>
    </location>
</feature>